<dbReference type="AlphaFoldDB" id="A0A5A7Q2F9"/>
<accession>A0A5A7Q2F9</accession>
<name>A0A5A7Q2F9_STRAF</name>
<gene>
    <name evidence="2" type="ORF">STAS_15909</name>
</gene>
<evidence type="ECO:0000313" key="2">
    <source>
        <dbReference type="EMBL" id="GER39300.1"/>
    </source>
</evidence>
<feature type="region of interest" description="Disordered" evidence="1">
    <location>
        <begin position="133"/>
        <end position="233"/>
    </location>
</feature>
<feature type="region of interest" description="Disordered" evidence="1">
    <location>
        <begin position="63"/>
        <end position="116"/>
    </location>
</feature>
<protein>
    <submittedName>
        <fullName evidence="2">Histidinol phosphate aminotransferase 1</fullName>
    </submittedName>
</protein>
<keyword evidence="2" id="KW-0808">Transferase</keyword>
<feature type="compositionally biased region" description="Low complexity" evidence="1">
    <location>
        <begin position="216"/>
        <end position="227"/>
    </location>
</feature>
<comment type="caution">
    <text evidence="2">The sequence shown here is derived from an EMBL/GenBank/DDBJ whole genome shotgun (WGS) entry which is preliminary data.</text>
</comment>
<sequence length="233" mass="25399">MTALISKLLCTRTPACELTNRECRRGHASAAETHRHRDVPSGFIPYTRRLVCPQPIVPIRVNSSRLSLPPSNPCPHSSDEQPSPQSSNSIPFSSSLSNRVVEPWPRHPADAPSSHITETPQTLLAGVESQLATRSHGNRRHHLHAATSSDHREQPSARGCRCSASSPVTEDDTTLAPSRSEEEPQSATPASHERVTRSYRAETRNSSSPSTARLHPSSPSLDSFSRSNPEDGT</sequence>
<proteinExistence type="predicted"/>
<feature type="compositionally biased region" description="Basic and acidic residues" evidence="1">
    <location>
        <begin position="191"/>
        <end position="203"/>
    </location>
</feature>
<evidence type="ECO:0000256" key="1">
    <source>
        <dbReference type="SAM" id="MobiDB-lite"/>
    </source>
</evidence>
<keyword evidence="3" id="KW-1185">Reference proteome</keyword>
<dbReference type="Proteomes" id="UP000325081">
    <property type="component" value="Unassembled WGS sequence"/>
</dbReference>
<organism evidence="2 3">
    <name type="scientific">Striga asiatica</name>
    <name type="common">Asiatic witchweed</name>
    <name type="synonym">Buchnera asiatica</name>
    <dbReference type="NCBI Taxonomy" id="4170"/>
    <lineage>
        <taxon>Eukaryota</taxon>
        <taxon>Viridiplantae</taxon>
        <taxon>Streptophyta</taxon>
        <taxon>Embryophyta</taxon>
        <taxon>Tracheophyta</taxon>
        <taxon>Spermatophyta</taxon>
        <taxon>Magnoliopsida</taxon>
        <taxon>eudicotyledons</taxon>
        <taxon>Gunneridae</taxon>
        <taxon>Pentapetalae</taxon>
        <taxon>asterids</taxon>
        <taxon>lamiids</taxon>
        <taxon>Lamiales</taxon>
        <taxon>Orobanchaceae</taxon>
        <taxon>Buchnereae</taxon>
        <taxon>Striga</taxon>
    </lineage>
</organism>
<dbReference type="GO" id="GO:0008483">
    <property type="term" value="F:transaminase activity"/>
    <property type="evidence" value="ECO:0007669"/>
    <property type="project" value="UniProtKB-KW"/>
</dbReference>
<keyword evidence="2" id="KW-0032">Aminotransferase</keyword>
<reference evidence="3" key="1">
    <citation type="journal article" date="2019" name="Curr. Biol.">
        <title>Genome Sequence of Striga asiatica Provides Insight into the Evolution of Plant Parasitism.</title>
        <authorList>
            <person name="Yoshida S."/>
            <person name="Kim S."/>
            <person name="Wafula E.K."/>
            <person name="Tanskanen J."/>
            <person name="Kim Y.M."/>
            <person name="Honaas L."/>
            <person name="Yang Z."/>
            <person name="Spallek T."/>
            <person name="Conn C.E."/>
            <person name="Ichihashi Y."/>
            <person name="Cheong K."/>
            <person name="Cui S."/>
            <person name="Der J.P."/>
            <person name="Gundlach H."/>
            <person name="Jiao Y."/>
            <person name="Hori C."/>
            <person name="Ishida J.K."/>
            <person name="Kasahara H."/>
            <person name="Kiba T."/>
            <person name="Kim M.S."/>
            <person name="Koo N."/>
            <person name="Laohavisit A."/>
            <person name="Lee Y.H."/>
            <person name="Lumba S."/>
            <person name="McCourt P."/>
            <person name="Mortimer J.C."/>
            <person name="Mutuku J.M."/>
            <person name="Nomura T."/>
            <person name="Sasaki-Sekimoto Y."/>
            <person name="Seto Y."/>
            <person name="Wang Y."/>
            <person name="Wakatake T."/>
            <person name="Sakakibara H."/>
            <person name="Demura T."/>
            <person name="Yamaguchi S."/>
            <person name="Yoneyama K."/>
            <person name="Manabe R.I."/>
            <person name="Nelson D.C."/>
            <person name="Schulman A.H."/>
            <person name="Timko M.P."/>
            <person name="dePamphilis C.W."/>
            <person name="Choi D."/>
            <person name="Shirasu K."/>
        </authorList>
    </citation>
    <scope>NUCLEOTIDE SEQUENCE [LARGE SCALE GENOMIC DNA]</scope>
    <source>
        <strain evidence="3">cv. UVA1</strain>
    </source>
</reference>
<dbReference type="EMBL" id="BKCP01005627">
    <property type="protein sequence ID" value="GER39300.1"/>
    <property type="molecule type" value="Genomic_DNA"/>
</dbReference>
<evidence type="ECO:0000313" key="3">
    <source>
        <dbReference type="Proteomes" id="UP000325081"/>
    </source>
</evidence>
<feature type="compositionally biased region" description="Low complexity" evidence="1">
    <location>
        <begin position="82"/>
        <end position="97"/>
    </location>
</feature>